<accession>A0A7W6S269</accession>
<dbReference type="AlphaFoldDB" id="A0A7W6S269"/>
<protein>
    <submittedName>
        <fullName evidence="1">Uncharacterized protein</fullName>
    </submittedName>
</protein>
<reference evidence="1 2" key="1">
    <citation type="submission" date="2020-08" db="EMBL/GenBank/DDBJ databases">
        <title>Genome sequencing of Purple Non-Sulfur Bacteria from various extreme environments.</title>
        <authorList>
            <person name="Mayer M."/>
        </authorList>
    </citation>
    <scope>NUCLEOTIDE SEQUENCE [LARGE SCALE GENOMIC DNA]</scope>
    <source>
        <strain evidence="1 2">JA135</strain>
    </source>
</reference>
<comment type="caution">
    <text evidence="1">The sequence shown here is derived from an EMBL/GenBank/DDBJ whole genome shotgun (WGS) entry which is preliminary data.</text>
</comment>
<organism evidence="1 2">
    <name type="scientific">Roseospira goensis</name>
    <dbReference type="NCBI Taxonomy" id="391922"/>
    <lineage>
        <taxon>Bacteria</taxon>
        <taxon>Pseudomonadati</taxon>
        <taxon>Pseudomonadota</taxon>
        <taxon>Alphaproteobacteria</taxon>
        <taxon>Rhodospirillales</taxon>
        <taxon>Rhodospirillaceae</taxon>
        <taxon>Roseospira</taxon>
    </lineage>
</organism>
<gene>
    <name evidence="1" type="ORF">GGD88_003288</name>
</gene>
<proteinExistence type="predicted"/>
<evidence type="ECO:0000313" key="2">
    <source>
        <dbReference type="Proteomes" id="UP000555728"/>
    </source>
</evidence>
<name>A0A7W6S269_9PROT</name>
<evidence type="ECO:0000313" key="1">
    <source>
        <dbReference type="EMBL" id="MBB4287538.1"/>
    </source>
</evidence>
<dbReference type="EMBL" id="JACIGI010000040">
    <property type="protein sequence ID" value="MBB4287538.1"/>
    <property type="molecule type" value="Genomic_DNA"/>
</dbReference>
<keyword evidence="2" id="KW-1185">Reference proteome</keyword>
<dbReference type="Proteomes" id="UP000555728">
    <property type="component" value="Unassembled WGS sequence"/>
</dbReference>
<sequence length="100" mass="10673">MSQDDWVLFFAAAVCRGRREAERSTAPADASAEAVLSDRALVRDAHRAALAHGETEARAWRAAVGAYLVRHPGAELGTAERIVTFLMRPEVDSPALTGGA</sequence>
<dbReference type="RefSeq" id="WP_184437382.1">
    <property type="nucleotide sequence ID" value="NZ_JACIGI010000040.1"/>
</dbReference>